<dbReference type="SMART" id="SM00575">
    <property type="entry name" value="ZnF_PMZ"/>
    <property type="match status" value="1"/>
</dbReference>
<evidence type="ECO:0000256" key="4">
    <source>
        <dbReference type="PROSITE-ProRule" id="PRU00325"/>
    </source>
</evidence>
<dbReference type="InterPro" id="IPR004330">
    <property type="entry name" value="FAR1_DNA_bnd_dom"/>
</dbReference>
<gene>
    <name evidence="7" type="ORF">M0R45_036571</name>
</gene>
<dbReference type="PANTHER" id="PTHR47718">
    <property type="entry name" value="OS01G0519700 PROTEIN"/>
    <property type="match status" value="1"/>
</dbReference>
<keyword evidence="1" id="KW-0479">Metal-binding</keyword>
<comment type="caution">
    <text evidence="7">The sequence shown here is derived from an EMBL/GenBank/DDBJ whole genome shotgun (WGS) entry which is preliminary data.</text>
</comment>
<keyword evidence="2 4" id="KW-0863">Zinc-finger</keyword>
<proteinExistence type="predicted"/>
<feature type="region of interest" description="Disordered" evidence="5">
    <location>
        <begin position="151"/>
        <end position="182"/>
    </location>
</feature>
<sequence>MDGRGFQYTEYQYNESGMDLNTEEASSTEEWDEEMEDTNLTEEEMQDCTQYRGKPYKDLTLDDLKGVEFKSIEEVDKFYSYYSLAKGFNMRKNKLDKNRAGTVVIRRQLVCSKEGKRRVAAPNDNISQLQGSKGTHFGRPAGVDAMPDNCQHSSIGKNSQQKSMGEKNISGQNPPKKQCTKSRRITRGNCPASFTVKLCTKRGVYYASEFITEHNHPLSKPERRQFLSSQWTVRDPDLAQGNSLRKVSMPTCHAYEFLVHQAGGYKYVGFTSRNLYNKLQGEIREVLMDGDAQSSVTWMNLKAMREPHFYCIFSVDEIGRLANMFWRDGQSLTDYNAYGDVLIFDSTYKSNIYGKPLALFVGCNNHRSTVLFGCALLVDETEETYNWVVTCFLKSMHGKKPTSVITNGDDAMRNTVTKLIPEARHRLCAWHIGKNVCQHLKGVETQRDFFHFIFAGLTVEEWEAGWQYFVEMNRLENNKWVTDMYNKRDRWAEAFFRDHFFGGICSTQRCEGIHRNLKEGIGRSMRLYEFLPRMEKTIERIRNCVLVDDYRSDNSEPVYGSHMSCLQEEIGKKFTHDIFLLIKDQINFESKFVISGRDVVPQTCASLISLTQYGKPERRWTVLYQPAESNPTFVCSCKLFQSDGIPCCHIFAVIKCEQLTTFPESLVNKRWTKEGTIKRTLLSSSLVNDKYAQIARYGDLMSQCSKICHLVSYSDEGYNQIREALGQLTIVSQKYRGTHPDHCIPEGEFEDGVLTQSQPMNLIHHLEEVRPFEFVAGYEKSKNGVSNSNSSDIPDFFQHFSPFPNA</sequence>
<dbReference type="EMBL" id="JBEDUW010000007">
    <property type="protein sequence ID" value="KAK9912722.1"/>
    <property type="molecule type" value="Genomic_DNA"/>
</dbReference>
<feature type="domain" description="SWIM-type" evidence="6">
    <location>
        <begin position="620"/>
        <end position="658"/>
    </location>
</feature>
<dbReference type="InterPro" id="IPR006564">
    <property type="entry name" value="Znf_PMZ"/>
</dbReference>
<name>A0AAW1VXE2_RUBAR</name>
<evidence type="ECO:0000313" key="7">
    <source>
        <dbReference type="EMBL" id="KAK9912722.1"/>
    </source>
</evidence>
<dbReference type="Pfam" id="PF03101">
    <property type="entry name" value="FAR1"/>
    <property type="match status" value="1"/>
</dbReference>
<feature type="compositionally biased region" description="Polar residues" evidence="5">
    <location>
        <begin position="151"/>
        <end position="175"/>
    </location>
</feature>
<evidence type="ECO:0000256" key="2">
    <source>
        <dbReference type="ARBA" id="ARBA00022771"/>
    </source>
</evidence>
<keyword evidence="3" id="KW-0862">Zinc</keyword>
<dbReference type="GO" id="GO:0008270">
    <property type="term" value="F:zinc ion binding"/>
    <property type="evidence" value="ECO:0007669"/>
    <property type="project" value="UniProtKB-KW"/>
</dbReference>
<evidence type="ECO:0000256" key="5">
    <source>
        <dbReference type="SAM" id="MobiDB-lite"/>
    </source>
</evidence>
<dbReference type="PANTHER" id="PTHR47718:SF15">
    <property type="entry name" value="PROTEIN FAR1-RELATED SEQUENCE 5-LIKE"/>
    <property type="match status" value="1"/>
</dbReference>
<dbReference type="InterPro" id="IPR007527">
    <property type="entry name" value="Znf_SWIM"/>
</dbReference>
<evidence type="ECO:0000259" key="6">
    <source>
        <dbReference type="PROSITE" id="PS50966"/>
    </source>
</evidence>
<dbReference type="InterPro" id="IPR018289">
    <property type="entry name" value="MULE_transposase_dom"/>
</dbReference>
<dbReference type="Pfam" id="PF10551">
    <property type="entry name" value="MULE"/>
    <property type="match status" value="1"/>
</dbReference>
<dbReference type="Proteomes" id="UP001457282">
    <property type="component" value="Unassembled WGS sequence"/>
</dbReference>
<evidence type="ECO:0000256" key="3">
    <source>
        <dbReference type="ARBA" id="ARBA00022833"/>
    </source>
</evidence>
<dbReference type="PROSITE" id="PS50966">
    <property type="entry name" value="ZF_SWIM"/>
    <property type="match status" value="1"/>
</dbReference>
<evidence type="ECO:0000256" key="1">
    <source>
        <dbReference type="ARBA" id="ARBA00022723"/>
    </source>
</evidence>
<dbReference type="AlphaFoldDB" id="A0AAW1VXE2"/>
<keyword evidence="8" id="KW-1185">Reference proteome</keyword>
<dbReference type="Pfam" id="PF04434">
    <property type="entry name" value="SWIM"/>
    <property type="match status" value="1"/>
</dbReference>
<reference evidence="7 8" key="1">
    <citation type="journal article" date="2023" name="G3 (Bethesda)">
        <title>A chromosome-length genome assembly and annotation of blackberry (Rubus argutus, cv. 'Hillquist').</title>
        <authorList>
            <person name="Bruna T."/>
            <person name="Aryal R."/>
            <person name="Dudchenko O."/>
            <person name="Sargent D.J."/>
            <person name="Mead D."/>
            <person name="Buti M."/>
            <person name="Cavallini A."/>
            <person name="Hytonen T."/>
            <person name="Andres J."/>
            <person name="Pham M."/>
            <person name="Weisz D."/>
            <person name="Mascagni F."/>
            <person name="Usai G."/>
            <person name="Natali L."/>
            <person name="Bassil N."/>
            <person name="Fernandez G.E."/>
            <person name="Lomsadze A."/>
            <person name="Armour M."/>
            <person name="Olukolu B."/>
            <person name="Poorten T."/>
            <person name="Britton C."/>
            <person name="Davik J."/>
            <person name="Ashrafi H."/>
            <person name="Aiden E.L."/>
            <person name="Borodovsky M."/>
            <person name="Worthington M."/>
        </authorList>
    </citation>
    <scope>NUCLEOTIDE SEQUENCE [LARGE SCALE GENOMIC DNA]</scope>
    <source>
        <strain evidence="7">PI 553951</strain>
    </source>
</reference>
<protein>
    <recommendedName>
        <fullName evidence="6">SWIM-type domain-containing protein</fullName>
    </recommendedName>
</protein>
<evidence type="ECO:0000313" key="8">
    <source>
        <dbReference type="Proteomes" id="UP001457282"/>
    </source>
</evidence>
<organism evidence="7 8">
    <name type="scientific">Rubus argutus</name>
    <name type="common">Southern blackberry</name>
    <dbReference type="NCBI Taxonomy" id="59490"/>
    <lineage>
        <taxon>Eukaryota</taxon>
        <taxon>Viridiplantae</taxon>
        <taxon>Streptophyta</taxon>
        <taxon>Embryophyta</taxon>
        <taxon>Tracheophyta</taxon>
        <taxon>Spermatophyta</taxon>
        <taxon>Magnoliopsida</taxon>
        <taxon>eudicotyledons</taxon>
        <taxon>Gunneridae</taxon>
        <taxon>Pentapetalae</taxon>
        <taxon>rosids</taxon>
        <taxon>fabids</taxon>
        <taxon>Rosales</taxon>
        <taxon>Rosaceae</taxon>
        <taxon>Rosoideae</taxon>
        <taxon>Rosoideae incertae sedis</taxon>
        <taxon>Rubus</taxon>
    </lineage>
</organism>
<accession>A0AAW1VXE2</accession>